<feature type="region of interest" description="Disordered" evidence="3">
    <location>
        <begin position="226"/>
        <end position="246"/>
    </location>
</feature>
<sequence>MSKNTHFLRIERESETESSFTGYLEKLWTDPDEFFGQILHLCDTLRCTGHLVQTEEQRMTKKADGLMKQVMNRNSSWKFAVKAGGRVKMLFRFQSQDDHKLSYQKDDVMTVIDPQWKIDQDFTWALCENSDGKLGLAVFNDMECVSNPPQQESRSGYPCRANKNFMKNRPWELALEEGKMYTLLWKPTRNWWEVLASGEASASQENGFSPRTHFDVDEKYNLYDTLDGDDGVPAPPSTDEEHMNKNEEIQRSDSYKYHYEEPDVKEMTDSEGIYESLLSLRESSTEHDEEHLKGRMMNPQDERKSEDNNNISQFMLPNPERKGIHMMRLVEEGRYQNESPSYSPQPGIYESVSDLRKSSTEDHERHFEGEYDELTTQKEK</sequence>
<evidence type="ECO:0000313" key="6">
    <source>
        <dbReference type="Proteomes" id="UP000694388"/>
    </source>
</evidence>
<evidence type="ECO:0000256" key="3">
    <source>
        <dbReference type="SAM" id="MobiDB-lite"/>
    </source>
</evidence>
<dbReference type="AlphaFoldDB" id="A0A8C4PYS5"/>
<reference evidence="5" key="1">
    <citation type="submission" date="2025-08" db="UniProtKB">
        <authorList>
            <consortium name="Ensembl"/>
        </authorList>
    </citation>
    <scope>IDENTIFICATION</scope>
</reference>
<keyword evidence="1 2" id="KW-0728">SH3 domain</keyword>
<proteinExistence type="predicted"/>
<dbReference type="SUPFAM" id="SSF50044">
    <property type="entry name" value="SH3-domain"/>
    <property type="match status" value="2"/>
</dbReference>
<protein>
    <recommendedName>
        <fullName evidence="4">SH3 domain-containing protein</fullName>
    </recommendedName>
</protein>
<dbReference type="InterPro" id="IPR001452">
    <property type="entry name" value="SH3_domain"/>
</dbReference>
<feature type="compositionally biased region" description="Basic and acidic residues" evidence="3">
    <location>
        <begin position="319"/>
        <end position="335"/>
    </location>
</feature>
<evidence type="ECO:0000259" key="4">
    <source>
        <dbReference type="PROSITE" id="PS50002"/>
    </source>
</evidence>
<dbReference type="Ensembl" id="ENSEBUT00000006792.1">
    <property type="protein sequence ID" value="ENSEBUP00000006337.1"/>
    <property type="gene ID" value="ENSEBUG00000004205.1"/>
</dbReference>
<dbReference type="PROSITE" id="PS50002">
    <property type="entry name" value="SH3"/>
    <property type="match status" value="1"/>
</dbReference>
<evidence type="ECO:0000256" key="2">
    <source>
        <dbReference type="PROSITE-ProRule" id="PRU00192"/>
    </source>
</evidence>
<name>A0A8C4PYS5_EPTBU</name>
<dbReference type="Proteomes" id="UP000694388">
    <property type="component" value="Unplaced"/>
</dbReference>
<keyword evidence="6" id="KW-1185">Reference proteome</keyword>
<evidence type="ECO:0000256" key="1">
    <source>
        <dbReference type="ARBA" id="ARBA00022443"/>
    </source>
</evidence>
<feature type="domain" description="SH3" evidence="4">
    <location>
        <begin position="82"/>
        <end position="147"/>
    </location>
</feature>
<organism evidence="5 6">
    <name type="scientific">Eptatretus burgeri</name>
    <name type="common">Inshore hagfish</name>
    <dbReference type="NCBI Taxonomy" id="7764"/>
    <lineage>
        <taxon>Eukaryota</taxon>
        <taxon>Metazoa</taxon>
        <taxon>Chordata</taxon>
        <taxon>Craniata</taxon>
        <taxon>Vertebrata</taxon>
        <taxon>Cyclostomata</taxon>
        <taxon>Myxini</taxon>
        <taxon>Myxiniformes</taxon>
        <taxon>Myxinidae</taxon>
        <taxon>Eptatretinae</taxon>
        <taxon>Eptatretus</taxon>
    </lineage>
</organism>
<dbReference type="Gene3D" id="2.30.30.40">
    <property type="entry name" value="SH3 Domains"/>
    <property type="match status" value="1"/>
</dbReference>
<feature type="region of interest" description="Disordered" evidence="3">
    <location>
        <begin position="282"/>
        <end position="380"/>
    </location>
</feature>
<evidence type="ECO:0000313" key="5">
    <source>
        <dbReference type="Ensembl" id="ENSEBUP00000006337.1"/>
    </source>
</evidence>
<reference evidence="5" key="2">
    <citation type="submission" date="2025-09" db="UniProtKB">
        <authorList>
            <consortium name="Ensembl"/>
        </authorList>
    </citation>
    <scope>IDENTIFICATION</scope>
</reference>
<feature type="compositionally biased region" description="Basic and acidic residues" evidence="3">
    <location>
        <begin position="353"/>
        <end position="380"/>
    </location>
</feature>
<feature type="compositionally biased region" description="Basic and acidic residues" evidence="3">
    <location>
        <begin position="283"/>
        <end position="293"/>
    </location>
</feature>
<dbReference type="InterPro" id="IPR036028">
    <property type="entry name" value="SH3-like_dom_sf"/>
</dbReference>
<accession>A0A8C4PYS5</accession>